<dbReference type="InterPro" id="IPR016181">
    <property type="entry name" value="Acyl_CoA_acyltransferase"/>
</dbReference>
<dbReference type="InterPro" id="IPR053013">
    <property type="entry name" value="LAT"/>
</dbReference>
<dbReference type="Gene3D" id="3.40.630.30">
    <property type="match status" value="1"/>
</dbReference>
<organism evidence="2 3">
    <name type="scientific">Amylocarpus encephaloides</name>
    <dbReference type="NCBI Taxonomy" id="45428"/>
    <lineage>
        <taxon>Eukaryota</taxon>
        <taxon>Fungi</taxon>
        <taxon>Dikarya</taxon>
        <taxon>Ascomycota</taxon>
        <taxon>Pezizomycotina</taxon>
        <taxon>Leotiomycetes</taxon>
        <taxon>Helotiales</taxon>
        <taxon>Helotiales incertae sedis</taxon>
        <taxon>Amylocarpus</taxon>
    </lineage>
</organism>
<dbReference type="AlphaFoldDB" id="A0A9P8C111"/>
<protein>
    <recommendedName>
        <fullName evidence="1">LYC1 C-terminal domain-containing protein</fullName>
    </recommendedName>
</protein>
<dbReference type="Pfam" id="PF22998">
    <property type="entry name" value="GNAT_LYC1-like"/>
    <property type="match status" value="2"/>
</dbReference>
<evidence type="ECO:0000259" key="1">
    <source>
        <dbReference type="Pfam" id="PF22998"/>
    </source>
</evidence>
<dbReference type="InterPro" id="IPR055100">
    <property type="entry name" value="GNAT_LYC1-like"/>
</dbReference>
<dbReference type="EMBL" id="MU251728">
    <property type="protein sequence ID" value="KAG9229829.1"/>
    <property type="molecule type" value="Genomic_DNA"/>
</dbReference>
<evidence type="ECO:0000313" key="2">
    <source>
        <dbReference type="EMBL" id="KAG9229829.1"/>
    </source>
</evidence>
<dbReference type="PANTHER" id="PTHR34815:SF2">
    <property type="entry name" value="N-ACETYLTRANSFERASE DOMAIN-CONTAINING PROTEIN"/>
    <property type="match status" value="1"/>
</dbReference>
<sequence length="345" mass="39288">MPCAPLRSVLLPDANSLELRLSHPTPKECVEIWRSTSASWRDSLTVPVYLKESLYLTTVPLAKDGGMTDWVLVDKNLPPDHRSILCSCESFRKRALTSDPEGNVNDAIIHAIASVFCPPGQRSRGYASRMMRELAQVLRTWQSENYRCIGSILYSEIGKEYYAKRGWRPNLTNSHVEFQSTTTCHQLLAQLVPSEDLAELCHRDEVMIRKAMAIPAEGAETRMTVIPDLDHMLWHIDKEEFACKELINCLPVDEKKLHAEDNHKQLDYLKAVLEAAQAEAAEWRLDQVQLWDPSPAVRDMIVQSGIEHVLVDRQEDGIASGVWYDSSGEVEKAPHWLNNEYYSWC</sequence>
<dbReference type="SUPFAM" id="SSF55729">
    <property type="entry name" value="Acyl-CoA N-acyltransferases (Nat)"/>
    <property type="match status" value="1"/>
</dbReference>
<keyword evidence="3" id="KW-1185">Reference proteome</keyword>
<proteinExistence type="predicted"/>
<name>A0A9P8C111_9HELO</name>
<dbReference type="Proteomes" id="UP000824998">
    <property type="component" value="Unassembled WGS sequence"/>
</dbReference>
<accession>A0A9P8C111</accession>
<evidence type="ECO:0000313" key="3">
    <source>
        <dbReference type="Proteomes" id="UP000824998"/>
    </source>
</evidence>
<comment type="caution">
    <text evidence="2">The sequence shown here is derived from an EMBL/GenBank/DDBJ whole genome shotgun (WGS) entry which is preliminary data.</text>
</comment>
<dbReference type="OrthoDB" id="2020070at2759"/>
<gene>
    <name evidence="2" type="ORF">BJ875DRAFT_521908</name>
</gene>
<reference evidence="2" key="1">
    <citation type="journal article" date="2021" name="IMA Fungus">
        <title>Genomic characterization of three marine fungi, including Emericellopsis atlantica sp. nov. with signatures of a generalist lifestyle and marine biomass degradation.</title>
        <authorList>
            <person name="Hagestad O.C."/>
            <person name="Hou L."/>
            <person name="Andersen J.H."/>
            <person name="Hansen E.H."/>
            <person name="Altermark B."/>
            <person name="Li C."/>
            <person name="Kuhnert E."/>
            <person name="Cox R.J."/>
            <person name="Crous P.W."/>
            <person name="Spatafora J.W."/>
            <person name="Lail K."/>
            <person name="Amirebrahimi M."/>
            <person name="Lipzen A."/>
            <person name="Pangilinan J."/>
            <person name="Andreopoulos W."/>
            <person name="Hayes R.D."/>
            <person name="Ng V."/>
            <person name="Grigoriev I.V."/>
            <person name="Jackson S.A."/>
            <person name="Sutton T.D.S."/>
            <person name="Dobson A.D.W."/>
            <person name="Rama T."/>
        </authorList>
    </citation>
    <scope>NUCLEOTIDE SEQUENCE</scope>
    <source>
        <strain evidence="2">TRa018bII</strain>
    </source>
</reference>
<feature type="domain" description="LYC1 C-terminal" evidence="1">
    <location>
        <begin position="258"/>
        <end position="345"/>
    </location>
</feature>
<feature type="domain" description="LYC1 C-terminal" evidence="1">
    <location>
        <begin position="179"/>
        <end position="247"/>
    </location>
</feature>
<dbReference type="PANTHER" id="PTHR34815">
    <property type="entry name" value="LYSINE ACETYLTRANSFERASE"/>
    <property type="match status" value="1"/>
</dbReference>